<dbReference type="InterPro" id="IPR036503">
    <property type="entry name" value="Ald_Fedxn_OxRdtase_N_sf"/>
</dbReference>
<evidence type="ECO:0000256" key="8">
    <source>
        <dbReference type="ARBA" id="ARBA00049934"/>
    </source>
</evidence>
<dbReference type="Pfam" id="PF02730">
    <property type="entry name" value="AFOR_N"/>
    <property type="match status" value="1"/>
</dbReference>
<dbReference type="Proteomes" id="UP000178606">
    <property type="component" value="Unassembled WGS sequence"/>
</dbReference>
<dbReference type="SUPFAM" id="SSF48310">
    <property type="entry name" value="Aldehyde ferredoxin oxidoreductase, C-terminal domains"/>
    <property type="match status" value="1"/>
</dbReference>
<dbReference type="EMBL" id="MFKF01000212">
    <property type="protein sequence ID" value="OGG50167.1"/>
    <property type="molecule type" value="Genomic_DNA"/>
</dbReference>
<evidence type="ECO:0000259" key="9">
    <source>
        <dbReference type="SMART" id="SM00790"/>
    </source>
</evidence>
<dbReference type="SUPFAM" id="SSF56228">
    <property type="entry name" value="Aldehyde ferredoxin oxidoreductase, N-terminal domain"/>
    <property type="match status" value="1"/>
</dbReference>
<proteinExistence type="inferred from homology"/>
<dbReference type="InterPro" id="IPR013983">
    <property type="entry name" value="Ald_Fedxn_OxRdtase_N"/>
</dbReference>
<sequence length="576" mass="59770">METIYRVNMTEGTVRAEAIAGDYAGLGGRGLTSTVIQKEVHPLCHALSGENKLVLAPGLLSGTTAPCSGRLSVGTKSPLTGGIKEANAGGTGAQKLARLGVAAIIVEGQRRGGGLFVLKVTADGAELMPAEGLEGLGNYDTVARLTAAHGEKASYITIGQAGEMKMTAASIGVTDMENRPTRHAGRGGVGAVMGAKGLKAIVVDDAGAKRPAMQDSEAFQAAARKFARLLSEHAVTGQTLPTYGTNALANVINEAGAYPTRNFSAGQFEGVERISGERQREVILERGGLAKHPCHPGCTITCSRVYMDADGNYLTKGPEYETIWASGANCGIDDLDAIAKLDRLYDDYGLDTIEMGVALGVAMEGGAIEFGDAQGAVRLIEEVGAGTAMGRILGSGAAVTGQAFGVSRVPVVKGQGLPAYDPRAAKGIGVTYATTPMGADHTAGYAIAPNILKVGGDVDPLSPEGQAEMSRQLQIATAALDSTGLCLFVAFCVLDEPEAMQAIVDMLNAEYSTALTADDVTALGQRILKVERAFNAAAGFTATDDRLPRFFQTEPLPPHNVVFDVPDADLDSVHNF</sequence>
<keyword evidence="5" id="KW-0560">Oxidoreductase</keyword>
<keyword evidence="4" id="KW-0479">Metal-binding</keyword>
<reference evidence="10 11" key="1">
    <citation type="journal article" date="2016" name="Nat. Commun.">
        <title>Thousands of microbial genomes shed light on interconnected biogeochemical processes in an aquifer system.</title>
        <authorList>
            <person name="Anantharaman K."/>
            <person name="Brown C.T."/>
            <person name="Hug L.A."/>
            <person name="Sharon I."/>
            <person name="Castelle C.J."/>
            <person name="Probst A.J."/>
            <person name="Thomas B.C."/>
            <person name="Singh A."/>
            <person name="Wilkins M.J."/>
            <person name="Karaoz U."/>
            <person name="Brodie E.L."/>
            <person name="Williams K.H."/>
            <person name="Hubbard S.S."/>
            <person name="Banfield J.F."/>
        </authorList>
    </citation>
    <scope>NUCLEOTIDE SEQUENCE [LARGE SCALE GENOMIC DNA]</scope>
    <source>
        <strain evidence="11">RIFCSPLOWO2_12_FULL_64_10</strain>
    </source>
</reference>
<dbReference type="AlphaFoldDB" id="A0A1F6CM84"/>
<evidence type="ECO:0000256" key="3">
    <source>
        <dbReference type="ARBA" id="ARBA00022485"/>
    </source>
</evidence>
<keyword evidence="3" id="KW-0004">4Fe-4S</keyword>
<evidence type="ECO:0000256" key="2">
    <source>
        <dbReference type="ARBA" id="ARBA00011032"/>
    </source>
</evidence>
<dbReference type="GO" id="GO:0016625">
    <property type="term" value="F:oxidoreductase activity, acting on the aldehyde or oxo group of donors, iron-sulfur protein as acceptor"/>
    <property type="evidence" value="ECO:0007669"/>
    <property type="project" value="InterPro"/>
</dbReference>
<comment type="cofactor">
    <cofactor evidence="1">
        <name>[4Fe-4S] cluster</name>
        <dbReference type="ChEBI" id="CHEBI:49883"/>
    </cofactor>
</comment>
<dbReference type="InterPro" id="IPR036021">
    <property type="entry name" value="Tungsten_al_ferr_oxy-like_C"/>
</dbReference>
<gene>
    <name evidence="10" type="ORF">A3F84_11965</name>
</gene>
<protein>
    <submittedName>
        <fullName evidence="10">Aldehyde ferredoxin oxidoreductase</fullName>
    </submittedName>
</protein>
<dbReference type="GO" id="GO:0046872">
    <property type="term" value="F:metal ion binding"/>
    <property type="evidence" value="ECO:0007669"/>
    <property type="project" value="UniProtKB-KW"/>
</dbReference>
<evidence type="ECO:0000256" key="4">
    <source>
        <dbReference type="ARBA" id="ARBA00022723"/>
    </source>
</evidence>
<dbReference type="GO" id="GO:0009055">
    <property type="term" value="F:electron transfer activity"/>
    <property type="evidence" value="ECO:0007669"/>
    <property type="project" value="InterPro"/>
</dbReference>
<comment type="similarity">
    <text evidence="2">Belongs to the AOR/FOR family.</text>
</comment>
<dbReference type="Gene3D" id="1.10.569.10">
    <property type="entry name" value="Aldehyde Ferredoxin Oxidoreductase Protein, subunit A, domain 2"/>
    <property type="match status" value="1"/>
</dbReference>
<dbReference type="PANTHER" id="PTHR30038">
    <property type="entry name" value="ALDEHYDE FERREDOXIN OXIDOREDUCTASE"/>
    <property type="match status" value="1"/>
</dbReference>
<comment type="cofactor">
    <cofactor evidence="8">
        <name>tungstopterin</name>
        <dbReference type="ChEBI" id="CHEBI:30402"/>
    </cofactor>
</comment>
<dbReference type="Gene3D" id="3.60.9.10">
    <property type="entry name" value="Aldehyde ferredoxin oxidoreductase, N-terminal domain"/>
    <property type="match status" value="1"/>
</dbReference>
<evidence type="ECO:0000313" key="11">
    <source>
        <dbReference type="Proteomes" id="UP000178606"/>
    </source>
</evidence>
<evidence type="ECO:0000256" key="5">
    <source>
        <dbReference type="ARBA" id="ARBA00023002"/>
    </source>
</evidence>
<keyword evidence="6" id="KW-0408">Iron</keyword>
<keyword evidence="7" id="KW-0411">Iron-sulfur</keyword>
<evidence type="ECO:0000256" key="6">
    <source>
        <dbReference type="ARBA" id="ARBA00023004"/>
    </source>
</evidence>
<evidence type="ECO:0000256" key="1">
    <source>
        <dbReference type="ARBA" id="ARBA00001966"/>
    </source>
</evidence>
<dbReference type="InterPro" id="IPR051919">
    <property type="entry name" value="W-dependent_AOR"/>
</dbReference>
<dbReference type="InterPro" id="IPR013984">
    <property type="entry name" value="Ald_Fedxn_OxRdtase_dom2"/>
</dbReference>
<accession>A0A1F6CM84</accession>
<feature type="domain" description="Aldehyde ferredoxin oxidoreductase N-terminal" evidence="9">
    <location>
        <begin position="1"/>
        <end position="209"/>
    </location>
</feature>
<dbReference type="InterPro" id="IPR013985">
    <property type="entry name" value="Ald_Fedxn_OxRdtase_dom3"/>
</dbReference>
<organism evidence="10 11">
    <name type="scientific">Handelsmanbacteria sp. (strain RIFCSPLOWO2_12_FULL_64_10)</name>
    <dbReference type="NCBI Taxonomy" id="1817868"/>
    <lineage>
        <taxon>Bacteria</taxon>
        <taxon>Candidatus Handelsmaniibacteriota</taxon>
    </lineage>
</organism>
<evidence type="ECO:0000313" key="10">
    <source>
        <dbReference type="EMBL" id="OGG50167.1"/>
    </source>
</evidence>
<dbReference type="Gene3D" id="1.10.599.10">
    <property type="entry name" value="Aldehyde Ferredoxin Oxidoreductase Protein, subunit A, domain 3"/>
    <property type="match status" value="1"/>
</dbReference>
<dbReference type="Pfam" id="PF01314">
    <property type="entry name" value="AFOR_C"/>
    <property type="match status" value="1"/>
</dbReference>
<dbReference type="PANTHER" id="PTHR30038:SF0">
    <property type="entry name" value="TUNGSTEN-CONTAINING ALDEHYDE FERREDOXIN OXIDOREDUCTASE"/>
    <property type="match status" value="1"/>
</dbReference>
<comment type="caution">
    <text evidence="10">The sequence shown here is derived from an EMBL/GenBank/DDBJ whole genome shotgun (WGS) entry which is preliminary data.</text>
</comment>
<dbReference type="SMART" id="SM00790">
    <property type="entry name" value="AFOR_N"/>
    <property type="match status" value="1"/>
</dbReference>
<name>A0A1F6CM84_HANXR</name>
<dbReference type="InterPro" id="IPR001203">
    <property type="entry name" value="OxRdtase_Ald_Fedxn_C"/>
</dbReference>
<evidence type="ECO:0000256" key="7">
    <source>
        <dbReference type="ARBA" id="ARBA00023014"/>
    </source>
</evidence>
<dbReference type="GO" id="GO:0051539">
    <property type="term" value="F:4 iron, 4 sulfur cluster binding"/>
    <property type="evidence" value="ECO:0007669"/>
    <property type="project" value="UniProtKB-KW"/>
</dbReference>